<comment type="subcellular location">
    <subcellularLocation>
        <location evidence="2">Gas vesicle</location>
    </subcellularLocation>
</comment>
<dbReference type="PANTHER" id="PTHR36852">
    <property type="entry name" value="PROTEIN GVPL 2"/>
    <property type="match status" value="1"/>
</dbReference>
<dbReference type="PANTHER" id="PTHR36852:SF1">
    <property type="entry name" value="PROTEIN GVPL 2"/>
    <property type="match status" value="1"/>
</dbReference>
<evidence type="ECO:0000256" key="2">
    <source>
        <dbReference type="ARBA" id="ARBA00035108"/>
    </source>
</evidence>
<reference evidence="5" key="1">
    <citation type="journal article" date="2019" name="Int. J. Syst. Evol. Microbiol.">
        <title>The Global Catalogue of Microorganisms (GCM) 10K type strain sequencing project: providing services to taxonomists for standard genome sequencing and annotation.</title>
        <authorList>
            <consortium name="The Broad Institute Genomics Platform"/>
            <consortium name="The Broad Institute Genome Sequencing Center for Infectious Disease"/>
            <person name="Wu L."/>
            <person name="Ma J."/>
        </authorList>
    </citation>
    <scope>NUCLEOTIDE SEQUENCE [LARGE SCALE GENOMIC DNA]</scope>
    <source>
        <strain evidence="5">CGMCC 4.1469</strain>
    </source>
</reference>
<dbReference type="InterPro" id="IPR009430">
    <property type="entry name" value="GvpL/GvpF"/>
</dbReference>
<evidence type="ECO:0000313" key="4">
    <source>
        <dbReference type="EMBL" id="MFC5890238.1"/>
    </source>
</evidence>
<dbReference type="Pfam" id="PF06386">
    <property type="entry name" value="GvpL_GvpF"/>
    <property type="match status" value="1"/>
</dbReference>
<gene>
    <name evidence="4" type="ORF">ACFP0N_35305</name>
</gene>
<proteinExistence type="inferred from homology"/>
<name>A0ABW1F7I6_9ACTN</name>
<sequence length="236" mass="25944">MAVYVYAIVADSHPVGLDGLTGVGDPPEKLATLTEADLTAIVSSAPEGLRARRRDVLAHQNVLQQLMADGAVLPLRFGMVASDPQEIREALTERADLYRERLHTLAGCAEYLLKATFDEDLVLRQVLQDSAEAQRLNEESRRSGDPGVKIRLGELVAGELRARSDSAAAQVLEALQPLARETKENEPHGNDFASVSFLVEDARQEEFVTAESRLAEQWGESYQLRLHGPLPPYSFV</sequence>
<evidence type="ECO:0000256" key="1">
    <source>
        <dbReference type="ARBA" id="ARBA00022987"/>
    </source>
</evidence>
<protein>
    <submittedName>
        <fullName evidence="4">GvpL/GvpF family gas vesicle protein</fullName>
    </submittedName>
</protein>
<evidence type="ECO:0000313" key="5">
    <source>
        <dbReference type="Proteomes" id="UP001596067"/>
    </source>
</evidence>
<keyword evidence="5" id="KW-1185">Reference proteome</keyword>
<keyword evidence="1" id="KW-0304">Gas vesicle</keyword>
<accession>A0ABW1F7I6</accession>
<comment type="caution">
    <text evidence="4">The sequence shown here is derived from an EMBL/GenBank/DDBJ whole genome shotgun (WGS) entry which is preliminary data.</text>
</comment>
<dbReference type="EMBL" id="JBHSOD010000075">
    <property type="protein sequence ID" value="MFC5890238.1"/>
    <property type="molecule type" value="Genomic_DNA"/>
</dbReference>
<dbReference type="RefSeq" id="WP_345328020.1">
    <property type="nucleotide sequence ID" value="NZ_BAAAVH010000016.1"/>
</dbReference>
<comment type="similarity">
    <text evidence="3">Belongs to the gas vesicle GvpF/GvpL family.</text>
</comment>
<evidence type="ECO:0000256" key="3">
    <source>
        <dbReference type="ARBA" id="ARBA00035643"/>
    </source>
</evidence>
<dbReference type="Proteomes" id="UP001596067">
    <property type="component" value="Unassembled WGS sequence"/>
</dbReference>
<organism evidence="4 5">
    <name type="scientific">Kitasatospora aburaviensis</name>
    <dbReference type="NCBI Taxonomy" id="67265"/>
    <lineage>
        <taxon>Bacteria</taxon>
        <taxon>Bacillati</taxon>
        <taxon>Actinomycetota</taxon>
        <taxon>Actinomycetes</taxon>
        <taxon>Kitasatosporales</taxon>
        <taxon>Streptomycetaceae</taxon>
        <taxon>Kitasatospora</taxon>
    </lineage>
</organism>